<reference evidence="2 3" key="1">
    <citation type="submission" date="2018-05" db="EMBL/GenBank/DDBJ databases">
        <title>Draft genome sequence of Scytalidium lignicola DSM 105466, a ubiquitous saprotrophic fungus.</title>
        <authorList>
            <person name="Buettner E."/>
            <person name="Gebauer A.M."/>
            <person name="Hofrichter M."/>
            <person name="Liers C."/>
            <person name="Kellner H."/>
        </authorList>
    </citation>
    <scope>NUCLEOTIDE SEQUENCE [LARGE SCALE GENOMIC DNA]</scope>
    <source>
        <strain evidence="2 3">DSM 105466</strain>
    </source>
</reference>
<dbReference type="PANTHER" id="PTHR45036">
    <property type="entry name" value="METHYLTRANSFERASE LIKE 7B"/>
    <property type="match status" value="1"/>
</dbReference>
<comment type="caution">
    <text evidence="2">The sequence shown here is derived from an EMBL/GenBank/DDBJ whole genome shotgun (WGS) entry which is preliminary data.</text>
</comment>
<dbReference type="InterPro" id="IPR013216">
    <property type="entry name" value="Methyltransf_11"/>
</dbReference>
<sequence length="266" mass="30368">MFFNIRERFESYIEPYGGIPYAFHYQWDAFKSGNEFNISFRDAAFANFYKDISDHFAAYEATTAVPELVSTASGIVLEVGPGTGNQLPHYEVNNIERIYGVELNPAFISVLRSRIEETGLKDKYTVILGDLEDQTTLQENRITTDSVDCIVSMQVLCSVRDGKKAVEHLWRVLKPGGTIIFWEHEESRDWLTRVVQKLWSILWPLSILTCQMGRPILDLLLKNGDWEVLELETGGEPWSLMPRVWGRLRKVARGQGIRSAVTKSST</sequence>
<dbReference type="OMA" id="VWEHGAS"/>
<dbReference type="PANTHER" id="PTHR45036:SF1">
    <property type="entry name" value="METHYLTRANSFERASE LIKE 7A"/>
    <property type="match status" value="1"/>
</dbReference>
<dbReference type="InterPro" id="IPR029063">
    <property type="entry name" value="SAM-dependent_MTases_sf"/>
</dbReference>
<accession>A0A3E2HBX8</accession>
<feature type="domain" description="Methyltransferase type 11" evidence="1">
    <location>
        <begin position="77"/>
        <end position="181"/>
    </location>
</feature>
<name>A0A3E2HBX8_SCYLI</name>
<dbReference type="CDD" id="cd02440">
    <property type="entry name" value="AdoMet_MTases"/>
    <property type="match status" value="1"/>
</dbReference>
<feature type="non-terminal residue" evidence="2">
    <location>
        <position position="1"/>
    </location>
</feature>
<evidence type="ECO:0000313" key="2">
    <source>
        <dbReference type="EMBL" id="RFU30651.1"/>
    </source>
</evidence>
<dbReference type="Gene3D" id="3.40.50.150">
    <property type="entry name" value="Vaccinia Virus protein VP39"/>
    <property type="match status" value="1"/>
</dbReference>
<dbReference type="Proteomes" id="UP000258309">
    <property type="component" value="Unassembled WGS sequence"/>
</dbReference>
<protein>
    <recommendedName>
        <fullName evidence="1">Methyltransferase type 11 domain-containing protein</fullName>
    </recommendedName>
</protein>
<keyword evidence="3" id="KW-1185">Reference proteome</keyword>
<feature type="non-terminal residue" evidence="2">
    <location>
        <position position="266"/>
    </location>
</feature>
<evidence type="ECO:0000313" key="3">
    <source>
        <dbReference type="Proteomes" id="UP000258309"/>
    </source>
</evidence>
<dbReference type="InterPro" id="IPR052356">
    <property type="entry name" value="Thiol_S-MT"/>
</dbReference>
<evidence type="ECO:0000259" key="1">
    <source>
        <dbReference type="Pfam" id="PF08241"/>
    </source>
</evidence>
<gene>
    <name evidence="2" type="ORF">B7463_g5702</name>
</gene>
<dbReference type="SUPFAM" id="SSF53335">
    <property type="entry name" value="S-adenosyl-L-methionine-dependent methyltransferases"/>
    <property type="match status" value="1"/>
</dbReference>
<dbReference type="AlphaFoldDB" id="A0A3E2HBX8"/>
<proteinExistence type="predicted"/>
<dbReference type="STRING" id="5539.A0A3E2HBX8"/>
<organism evidence="2 3">
    <name type="scientific">Scytalidium lignicola</name>
    <name type="common">Hyphomycete</name>
    <dbReference type="NCBI Taxonomy" id="5539"/>
    <lineage>
        <taxon>Eukaryota</taxon>
        <taxon>Fungi</taxon>
        <taxon>Dikarya</taxon>
        <taxon>Ascomycota</taxon>
        <taxon>Pezizomycotina</taxon>
        <taxon>Leotiomycetes</taxon>
        <taxon>Leotiomycetes incertae sedis</taxon>
        <taxon>Scytalidium</taxon>
    </lineage>
</organism>
<dbReference type="OrthoDB" id="540004at2759"/>
<dbReference type="Pfam" id="PF08241">
    <property type="entry name" value="Methyltransf_11"/>
    <property type="match status" value="1"/>
</dbReference>
<dbReference type="GO" id="GO:0008757">
    <property type="term" value="F:S-adenosylmethionine-dependent methyltransferase activity"/>
    <property type="evidence" value="ECO:0007669"/>
    <property type="project" value="InterPro"/>
</dbReference>
<dbReference type="EMBL" id="NCSJ02000095">
    <property type="protein sequence ID" value="RFU30651.1"/>
    <property type="molecule type" value="Genomic_DNA"/>
</dbReference>